<reference evidence="11" key="3">
    <citation type="submission" date="2025-05" db="UniProtKB">
        <authorList>
            <consortium name="Ensembl"/>
        </authorList>
    </citation>
    <scope>IDENTIFICATION</scope>
    <source>
        <strain evidence="11">Brown Norway</strain>
    </source>
</reference>
<evidence type="ECO:0000313" key="10">
    <source>
        <dbReference type="EMBL" id="AAT68760.1"/>
    </source>
</evidence>
<keyword evidence="6" id="KW-0211">Defensin</keyword>
<feature type="chain" id="PRO_5014104943" evidence="8">
    <location>
        <begin position="20"/>
        <end position="103"/>
    </location>
</feature>
<dbReference type="GeneID" id="498658"/>
<feature type="domain" description="Alpha-defensin N-terminal" evidence="9">
    <location>
        <begin position="1"/>
        <end position="51"/>
    </location>
</feature>
<dbReference type="Proteomes" id="UP000002494">
    <property type="component" value="Chromosome 16"/>
</dbReference>
<dbReference type="GO" id="GO:0051673">
    <property type="term" value="P:disruption of plasma membrane integrity in another organism"/>
    <property type="evidence" value="ECO:0000318"/>
    <property type="project" value="GO_Central"/>
</dbReference>
<dbReference type="KEGG" id="rno:498658"/>
<keyword evidence="4" id="KW-0929">Antimicrobial</keyword>
<dbReference type="PANTHER" id="PTHR11876:SF2">
    <property type="entry name" value="ALPHA-DEFENSIN 1-RELATED"/>
    <property type="match status" value="1"/>
</dbReference>
<feature type="compositionally biased region" description="Acidic residues" evidence="7">
    <location>
        <begin position="24"/>
        <end position="41"/>
    </location>
</feature>
<dbReference type="GO" id="GO:0061844">
    <property type="term" value="P:antimicrobial humoral immune response mediated by antimicrobial peptide"/>
    <property type="evidence" value="ECO:0000318"/>
    <property type="project" value="GO_Central"/>
</dbReference>
<reference evidence="11 12" key="1">
    <citation type="journal article" date="2004" name="Nature">
        <title>Genome sequence of the Brown Norway rat yields insights into mammalian evolution.</title>
        <authorList>
            <consortium name="Rat Genome Sequencing Project Consortium"/>
            <person name="Gibbs R.A."/>
            <person name="Weinstock G.M."/>
            <person name="Metzker M.L."/>
            <person name="Muzny D.M."/>
            <person name="Sodergren E.J."/>
            <person name="Scherer S."/>
            <person name="Scott G."/>
            <person name="Steffen D."/>
            <person name="Worley K.C."/>
            <person name="Burch P.E."/>
            <person name="Okwuonu G."/>
            <person name="Hines S."/>
            <person name="Lewis L."/>
            <person name="Deramo C."/>
            <person name="Delgado O."/>
            <person name="Dugan-Rocha S."/>
            <person name="Miner G."/>
            <person name="Morgan M."/>
            <person name="Hawes A."/>
            <person name="Gill R."/>
            <person name="Holt R.A."/>
            <person name="Adams M.D."/>
            <person name="Amanatides P.G."/>
            <person name="Baden-Tillson H."/>
            <person name="Barnstead M."/>
            <person name="Chin S."/>
            <person name="Evans C.A."/>
            <person name="Ferriera S."/>
            <person name="Fosler C."/>
            <person name="Glodek A."/>
            <person name="Gu Z."/>
            <person name="Jennings D."/>
            <person name="Kraft C.L."/>
            <person name="Nguyen T."/>
            <person name="Pfannkoch C.M."/>
            <person name="Sitter C."/>
            <person name="Sutton G.G."/>
            <person name="Venter J.C."/>
            <person name="Woodage T."/>
            <person name="Smith D."/>
            <person name="Lee H.-M."/>
            <person name="Gustafson E."/>
            <person name="Cahill P."/>
            <person name="Kana A."/>
            <person name="Doucette-Stamm L."/>
            <person name="Weinstock K."/>
            <person name="Fechtel K."/>
            <person name="Weiss R.B."/>
            <person name="Dunn D.M."/>
            <person name="Green E.D."/>
            <person name="Blakesley R.W."/>
            <person name="Bouffard G.G."/>
            <person name="De Jong P.J."/>
            <person name="Osoegawa K."/>
            <person name="Zhu B."/>
            <person name="Marra M."/>
            <person name="Schein J."/>
            <person name="Bosdet I."/>
            <person name="Fjell C."/>
            <person name="Jones S."/>
            <person name="Krzywinski M."/>
            <person name="Mathewson C."/>
            <person name="Siddiqui A."/>
            <person name="Wye N."/>
            <person name="McPherson J."/>
            <person name="Zhao S."/>
            <person name="Fraser C.M."/>
            <person name="Shetty J."/>
            <person name="Shatsman S."/>
            <person name="Geer K."/>
            <person name="Chen Y."/>
            <person name="Abramzon S."/>
            <person name="Nierman W.C."/>
            <person name="Havlak P.H."/>
            <person name="Chen R."/>
            <person name="Durbin K.J."/>
            <person name="Egan A."/>
            <person name="Ren Y."/>
            <person name="Song X.-Z."/>
            <person name="Li B."/>
            <person name="Liu Y."/>
            <person name="Qin X."/>
            <person name="Cawley S."/>
            <person name="Cooney A.J."/>
            <person name="D'Souza L.M."/>
            <person name="Martin K."/>
            <person name="Wu J.Q."/>
            <person name="Gonzalez-Garay M.L."/>
            <person name="Jackson A.R."/>
            <person name="Kalafus K.J."/>
            <person name="McLeod M.P."/>
            <person name="Milosavljevic A."/>
            <person name="Virk D."/>
            <person name="Volkov A."/>
            <person name="Wheeler D.A."/>
            <person name="Zhang Z."/>
            <person name="Bailey J.A."/>
            <person name="Eichler E.E."/>
            <person name="Tuzun E."/>
            <person name="Birney E."/>
            <person name="Mongin E."/>
            <person name="Ureta-Vidal A."/>
            <person name="Woodwark C."/>
            <person name="Zdobnov E."/>
            <person name="Bork P."/>
            <person name="Suyama M."/>
            <person name="Torrents D."/>
            <person name="Alexandersson M."/>
            <person name="Trask B.J."/>
            <person name="Young J.M."/>
            <person name="Huang H."/>
            <person name="Wang H."/>
            <person name="Xing H."/>
            <person name="Daniels S."/>
            <person name="Gietzen D."/>
            <person name="Schmidt J."/>
            <person name="Stevens K."/>
            <person name="Vitt U."/>
            <person name="Wingrove J."/>
            <person name="Camara F."/>
            <person name="Mar Alba M."/>
            <person name="Abril J.F."/>
            <person name="Guigo R."/>
            <person name="Smit A."/>
            <person name="Dubchak I."/>
            <person name="Rubin E.M."/>
            <person name="Couronne O."/>
            <person name="Poliakov A."/>
            <person name="Huebner N."/>
            <person name="Ganten D."/>
            <person name="Goesele C."/>
            <person name="Hummel O."/>
            <person name="Kreitler T."/>
            <person name="Lee Y.-A."/>
            <person name="Monti J."/>
            <person name="Schulz H."/>
            <person name="Zimdahl H."/>
            <person name="Himmelbauer H."/>
            <person name="Lehrach H."/>
            <person name="Jacob H.J."/>
            <person name="Bromberg S."/>
            <person name="Gullings-Handley J."/>
            <person name="Jensen-Seaman M.I."/>
            <person name="Kwitek A.E."/>
            <person name="Lazar J."/>
            <person name="Pasko D."/>
            <person name="Tonellato P.J."/>
            <person name="Twigger S."/>
            <person name="Ponting C.P."/>
            <person name="Duarte J.M."/>
            <person name="Rice S."/>
            <person name="Goodstadt L."/>
            <person name="Beatson S.A."/>
            <person name="Emes R.D."/>
            <person name="Winter E.E."/>
            <person name="Webber C."/>
            <person name="Brandt P."/>
            <person name="Nyakatura G."/>
            <person name="Adetobi M."/>
            <person name="Chiaromonte F."/>
            <person name="Elnitski L."/>
            <person name="Eswara P."/>
            <person name="Hardison R.C."/>
            <person name="Hou M."/>
            <person name="Kolbe D."/>
            <person name="Makova K."/>
            <person name="Miller W."/>
            <person name="Nekrutenko A."/>
            <person name="Riemer C."/>
            <person name="Schwartz S."/>
            <person name="Taylor J."/>
            <person name="Yang S."/>
            <person name="Zhang Y."/>
            <person name="Lindpaintner K."/>
            <person name="Andrews T.D."/>
            <person name="Caccamo M."/>
            <person name="Clamp M."/>
            <person name="Clarke L."/>
            <person name="Curwen V."/>
            <person name="Durbin R.M."/>
            <person name="Eyras E."/>
            <person name="Searle S.M."/>
            <person name="Cooper G.M."/>
            <person name="Batzoglou S."/>
            <person name="Brudno M."/>
            <person name="Sidow A."/>
            <person name="Stone E.A."/>
            <person name="Payseur B.A."/>
            <person name="Bourque G."/>
            <person name="Lopez-Otin C."/>
            <person name="Puente X.S."/>
            <person name="Chakrabarti K."/>
            <person name="Chatterji S."/>
            <person name="Dewey C."/>
            <person name="Pachter L."/>
            <person name="Bray N."/>
            <person name="Yap V.B."/>
            <person name="Caspi A."/>
            <person name="Tesler G."/>
            <person name="Pevzner P.A."/>
            <person name="Haussler D."/>
            <person name="Roskin K.M."/>
            <person name="Baertsch R."/>
            <person name="Clawson H."/>
            <person name="Furey T.S."/>
            <person name="Hinrichs A.S."/>
            <person name="Karolchik D."/>
            <person name="Kent W.J."/>
            <person name="Rosenbloom K.R."/>
            <person name="Trumbower H."/>
            <person name="Weirauch M."/>
            <person name="Cooper D.N."/>
            <person name="Stenson P.D."/>
            <person name="Ma B."/>
            <person name="Brent M."/>
            <person name="Arumugam M."/>
            <person name="Shteynberg D."/>
            <person name="Copley R.R."/>
            <person name="Taylor M.S."/>
            <person name="Riethman H."/>
            <person name="Mudunuri U."/>
            <person name="Peterson J."/>
            <person name="Guyer M."/>
            <person name="Felsenfeld A."/>
            <person name="Old S."/>
            <person name="Mockrin S."/>
            <person name="Collins F.S."/>
        </authorList>
    </citation>
    <scope>NUCLEOTIDE SEQUENCE [LARGE SCALE GENOMIC DNA]</scope>
    <source>
        <strain evidence="11 12">Brown Norway</strain>
    </source>
</reference>
<evidence type="ECO:0000259" key="9">
    <source>
        <dbReference type="SMART" id="SM01418"/>
    </source>
</evidence>
<gene>
    <name evidence="10 11 13" type="primary">Defa9</name>
</gene>
<dbReference type="PaxDb" id="10116-ENSRNOP00000041499"/>
<dbReference type="GO" id="GO:0045087">
    <property type="term" value="P:innate immune response"/>
    <property type="evidence" value="ECO:0000318"/>
    <property type="project" value="GO_Central"/>
</dbReference>
<evidence type="ECO:0000313" key="11">
    <source>
        <dbReference type="Ensembl" id="ENSRNOP00000046539.2"/>
    </source>
</evidence>
<dbReference type="PANTHER" id="PTHR11876">
    <property type="entry name" value="ALPHA-DEFENSIN 1"/>
    <property type="match status" value="1"/>
</dbReference>
<dbReference type="GO" id="GO:0019731">
    <property type="term" value="P:antibacterial humoral response"/>
    <property type="evidence" value="ECO:0000318"/>
    <property type="project" value="GO_Central"/>
</dbReference>
<dbReference type="EMBL" id="AY623761">
    <property type="protein sequence ID" value="AAT68760.1"/>
    <property type="molecule type" value="Genomic_DNA"/>
</dbReference>
<comment type="subcellular location">
    <subcellularLocation>
        <location evidence="1">Secreted</location>
    </subcellularLocation>
</comment>
<accession>Q4JEI5</accession>
<dbReference type="Ensembl" id="ENSRNOT00000050112.3">
    <property type="protein sequence ID" value="ENSRNOP00000046539.2"/>
    <property type="gene ID" value="ENSRNOG00000091367.1"/>
</dbReference>
<feature type="signal peptide" evidence="8">
    <location>
        <begin position="1"/>
        <end position="19"/>
    </location>
</feature>
<dbReference type="InterPro" id="IPR002366">
    <property type="entry name" value="Alpha-defensin_N"/>
</dbReference>
<name>Q4JEI5_RAT</name>
<dbReference type="PaxDb" id="10116-ENSRNOP00000046539"/>
<evidence type="ECO:0000313" key="13">
    <source>
        <dbReference type="RGD" id="1564555"/>
    </source>
</evidence>
<dbReference type="HOGENOM" id="CLU_160803_1_0_1"/>
<sequence>MKTLVLLSALVLLAFQIQADPIQEAEEETKTEEQPADEDQDVSVSFEGPEPSALQNLEIRWPWKRCHCRSFCRPYENATSFCAQGLFKQHKFCCLETWPPRMK</sequence>
<comment type="similarity">
    <text evidence="2">Belongs to the alpha-defensin family.</text>
</comment>
<dbReference type="Bgee" id="ENSRNOG00000029522">
    <property type="expression patterns" value="Expressed in jejunum and 12 other cell types or tissues"/>
</dbReference>
<evidence type="ECO:0000256" key="3">
    <source>
        <dbReference type="ARBA" id="ARBA00022525"/>
    </source>
</evidence>
<reference evidence="10" key="2">
    <citation type="submission" date="2004-05" db="EMBL/GenBank/DDBJ databases">
        <title>Rapid duplication and diversification of mammalian alpha-defensins as evidenced by comparative analysis of rodent and human defensin genes.</title>
        <authorList>
            <person name="Patil A."/>
            <person name="Zhang G."/>
        </authorList>
    </citation>
    <scope>NUCLEOTIDE SEQUENCE</scope>
</reference>
<dbReference type="GO" id="GO:0050830">
    <property type="term" value="P:defense response to Gram-positive bacterium"/>
    <property type="evidence" value="ECO:0000318"/>
    <property type="project" value="GO_Central"/>
</dbReference>
<dbReference type="AlphaFoldDB" id="Q4JEI5"/>
<keyword evidence="12" id="KW-1185">Reference proteome</keyword>
<dbReference type="SMR" id="Q4JEI5"/>
<dbReference type="Bgee" id="ENSRNOG00000046453">
    <property type="expression patterns" value="Expressed in jejunum and 12 other cell types or tissues"/>
</dbReference>
<dbReference type="InterPro" id="IPR041002">
    <property type="entry name" value="Defensin_RK-1"/>
</dbReference>
<evidence type="ECO:0000256" key="4">
    <source>
        <dbReference type="ARBA" id="ARBA00022529"/>
    </source>
</evidence>
<dbReference type="CTD" id="13243"/>
<evidence type="ECO:0000313" key="12">
    <source>
        <dbReference type="Proteomes" id="UP000002494"/>
    </source>
</evidence>
<dbReference type="Pfam" id="PF00879">
    <property type="entry name" value="Defensin_propep"/>
    <property type="match status" value="1"/>
</dbReference>
<dbReference type="STRING" id="10116.ENSRNOP00000041499"/>
<dbReference type="SMART" id="SM01418">
    <property type="entry name" value="Defensin_propep"/>
    <property type="match status" value="1"/>
</dbReference>
<dbReference type="GeneTree" id="ENSGT00940000153268"/>
<dbReference type="OrthoDB" id="9632329at2759"/>
<evidence type="ECO:0000256" key="5">
    <source>
        <dbReference type="ARBA" id="ARBA00022729"/>
    </source>
</evidence>
<proteinExistence type="evidence at transcript level"/>
<keyword evidence="5 8" id="KW-0732">Signal</keyword>
<dbReference type="RefSeq" id="NP_001020934.1">
    <property type="nucleotide sequence ID" value="NM_001025763.2"/>
</dbReference>
<dbReference type="EMBL" id="AY623753">
    <property type="protein sequence ID" value="AAT68752.1"/>
    <property type="molecule type" value="mRNA"/>
</dbReference>
<dbReference type="PIRSF" id="PIRSF001875">
    <property type="entry name" value="Alpha-defensin"/>
    <property type="match status" value="1"/>
</dbReference>
<evidence type="ECO:0000256" key="6">
    <source>
        <dbReference type="ARBA" id="ARBA00022940"/>
    </source>
</evidence>
<dbReference type="GO" id="GO:0050829">
    <property type="term" value="P:defense response to Gram-negative bacterium"/>
    <property type="evidence" value="ECO:0000318"/>
    <property type="project" value="GO_Central"/>
</dbReference>
<keyword evidence="3" id="KW-0964">Secreted</keyword>
<dbReference type="Reactome" id="R-RNO-1461973">
    <property type="pathway name" value="Defensins"/>
</dbReference>
<dbReference type="AGR" id="RGD:1564555"/>
<dbReference type="Pfam" id="PF17860">
    <property type="entry name" value="Defensin_RK-1"/>
    <property type="match status" value="1"/>
</dbReference>
<dbReference type="Reactome" id="R-RNO-6798695">
    <property type="pathway name" value="Neutrophil degranulation"/>
</dbReference>
<organism evidence="10">
    <name type="scientific">Rattus norvegicus</name>
    <name type="common">Rat</name>
    <dbReference type="NCBI Taxonomy" id="10116"/>
    <lineage>
        <taxon>Eukaryota</taxon>
        <taxon>Metazoa</taxon>
        <taxon>Chordata</taxon>
        <taxon>Craniata</taxon>
        <taxon>Vertebrata</taxon>
        <taxon>Euteleostomi</taxon>
        <taxon>Mammalia</taxon>
        <taxon>Eutheria</taxon>
        <taxon>Euarchontoglires</taxon>
        <taxon>Glires</taxon>
        <taxon>Rodentia</taxon>
        <taxon>Myomorpha</taxon>
        <taxon>Muroidea</taxon>
        <taxon>Muridae</taxon>
        <taxon>Murinae</taxon>
        <taxon>Rattus</taxon>
    </lineage>
</organism>
<dbReference type="STRING" id="10116.ENSRNOP00000046539"/>
<evidence type="ECO:0000256" key="2">
    <source>
        <dbReference type="ARBA" id="ARBA00006519"/>
    </source>
</evidence>
<feature type="region of interest" description="Disordered" evidence="7">
    <location>
        <begin position="24"/>
        <end position="47"/>
    </location>
</feature>
<evidence type="ECO:0000256" key="7">
    <source>
        <dbReference type="SAM" id="MobiDB-lite"/>
    </source>
</evidence>
<dbReference type="Reactome" id="R-RNO-1462054">
    <property type="pathway name" value="Alpha-defensins"/>
</dbReference>
<evidence type="ECO:0000256" key="8">
    <source>
        <dbReference type="SAM" id="SignalP"/>
    </source>
</evidence>
<dbReference type="GO" id="GO:0140911">
    <property type="term" value="F:pore-forming activity"/>
    <property type="evidence" value="ECO:0000318"/>
    <property type="project" value="GO_Central"/>
</dbReference>
<dbReference type="GO" id="GO:0005615">
    <property type="term" value="C:extracellular space"/>
    <property type="evidence" value="ECO:0000318"/>
    <property type="project" value="GO_Central"/>
</dbReference>
<dbReference type="RGD" id="1564555">
    <property type="gene designation" value="Defa9"/>
</dbReference>
<dbReference type="InterPro" id="IPR016327">
    <property type="entry name" value="Alpha-defensin"/>
</dbReference>
<evidence type="ECO:0000256" key="1">
    <source>
        <dbReference type="ARBA" id="ARBA00004613"/>
    </source>
</evidence>
<protein>
    <submittedName>
        <fullName evidence="10 11">Defensin alpha 9</fullName>
    </submittedName>
</protein>
<dbReference type="UCSC" id="RGD:1564555">
    <property type="organism name" value="rat"/>
</dbReference>